<organism evidence="2 3">
    <name type="scientific">Diabrotica balteata</name>
    <name type="common">Banded cucumber beetle</name>
    <dbReference type="NCBI Taxonomy" id="107213"/>
    <lineage>
        <taxon>Eukaryota</taxon>
        <taxon>Metazoa</taxon>
        <taxon>Ecdysozoa</taxon>
        <taxon>Arthropoda</taxon>
        <taxon>Hexapoda</taxon>
        <taxon>Insecta</taxon>
        <taxon>Pterygota</taxon>
        <taxon>Neoptera</taxon>
        <taxon>Endopterygota</taxon>
        <taxon>Coleoptera</taxon>
        <taxon>Polyphaga</taxon>
        <taxon>Cucujiformia</taxon>
        <taxon>Chrysomeloidea</taxon>
        <taxon>Chrysomelidae</taxon>
        <taxon>Galerucinae</taxon>
        <taxon>Diabroticina</taxon>
        <taxon>Diabroticites</taxon>
        <taxon>Diabrotica</taxon>
    </lineage>
</organism>
<protein>
    <recommendedName>
        <fullName evidence="4">Endonuclease-reverse transcriptase</fullName>
    </recommendedName>
</protein>
<proteinExistence type="predicted"/>
<feature type="compositionally biased region" description="Low complexity" evidence="1">
    <location>
        <begin position="174"/>
        <end position="188"/>
    </location>
</feature>
<evidence type="ECO:0000313" key="3">
    <source>
        <dbReference type="Proteomes" id="UP001153709"/>
    </source>
</evidence>
<dbReference type="PANTHER" id="PTHR47027:SF20">
    <property type="entry name" value="REVERSE TRANSCRIPTASE-LIKE PROTEIN WITH RNA-DIRECTED DNA POLYMERASE DOMAIN"/>
    <property type="match status" value="1"/>
</dbReference>
<dbReference type="EMBL" id="OU898283">
    <property type="protein sequence ID" value="CAG9839065.1"/>
    <property type="molecule type" value="Genomic_DNA"/>
</dbReference>
<name>A0A9N9TA37_DIABA</name>
<dbReference type="AlphaFoldDB" id="A0A9N9TA37"/>
<reference evidence="2" key="1">
    <citation type="submission" date="2022-01" db="EMBL/GenBank/DDBJ databases">
        <authorList>
            <person name="King R."/>
        </authorList>
    </citation>
    <scope>NUCLEOTIDE SEQUENCE</scope>
</reference>
<evidence type="ECO:0008006" key="4">
    <source>
        <dbReference type="Google" id="ProtNLM"/>
    </source>
</evidence>
<feature type="region of interest" description="Disordered" evidence="1">
    <location>
        <begin position="164"/>
        <end position="194"/>
    </location>
</feature>
<keyword evidence="3" id="KW-1185">Reference proteome</keyword>
<sequence>MVLDRLHNNHPHITTIDRFEVVSLYLYLGLLITNTGSLQEEIKRKCDLAQVAIAKMTKIWKDCQILRAIKMRLINCLIFPILTYGCKSWTLIQSERRKVDATEMFYCRRMLRISWTDRRTNNLILRELKVSQRLSSKVHLQQLKYFGHVMRANTENMERLKLQGKVEGRRSRGRSPTRSSSSSRATPSGDWKSS</sequence>
<accession>A0A9N9TA37</accession>
<evidence type="ECO:0000313" key="2">
    <source>
        <dbReference type="EMBL" id="CAG9839065.1"/>
    </source>
</evidence>
<dbReference type="PANTHER" id="PTHR47027">
    <property type="entry name" value="REVERSE TRANSCRIPTASE DOMAIN-CONTAINING PROTEIN"/>
    <property type="match status" value="1"/>
</dbReference>
<evidence type="ECO:0000256" key="1">
    <source>
        <dbReference type="SAM" id="MobiDB-lite"/>
    </source>
</evidence>
<feature type="non-terminal residue" evidence="2">
    <location>
        <position position="194"/>
    </location>
</feature>
<gene>
    <name evidence="2" type="ORF">DIABBA_LOCUS11870</name>
</gene>
<dbReference type="OrthoDB" id="6749108at2759"/>
<dbReference type="Proteomes" id="UP001153709">
    <property type="component" value="Chromosome 8"/>
</dbReference>